<organism evidence="1 2">
    <name type="scientific">Nostoc sphaeroides CCNUC1</name>
    <dbReference type="NCBI Taxonomy" id="2653204"/>
    <lineage>
        <taxon>Bacteria</taxon>
        <taxon>Bacillati</taxon>
        <taxon>Cyanobacteriota</taxon>
        <taxon>Cyanophyceae</taxon>
        <taxon>Nostocales</taxon>
        <taxon>Nostocaceae</taxon>
        <taxon>Nostoc</taxon>
    </lineage>
</organism>
<keyword evidence="2" id="KW-1185">Reference proteome</keyword>
<dbReference type="KEGG" id="nsh:GXM_01705"/>
<accession>A0A5P8VUX4</accession>
<evidence type="ECO:0000313" key="2">
    <source>
        <dbReference type="Proteomes" id="UP000326678"/>
    </source>
</evidence>
<reference evidence="1 2" key="1">
    <citation type="submission" date="2019-10" db="EMBL/GenBank/DDBJ databases">
        <title>Genomic and transcriptomic insights into the perfect genentic adaptation of a filamentous nitrogen-fixing cyanobacterium to rice fields.</title>
        <authorList>
            <person name="Chen Z."/>
        </authorList>
    </citation>
    <scope>NUCLEOTIDE SEQUENCE [LARGE SCALE GENOMIC DNA]</scope>
    <source>
        <strain evidence="1">CCNUC1</strain>
    </source>
</reference>
<evidence type="ECO:0000313" key="1">
    <source>
        <dbReference type="EMBL" id="QFS44232.1"/>
    </source>
</evidence>
<sequence>MVSQSVNLQADNYVLVLSRLQSATEAFADLFCLIHSNY</sequence>
<gene>
    <name evidence="1" type="ORF">GXM_01705</name>
</gene>
<dbReference type="AlphaFoldDB" id="A0A5P8VUX4"/>
<protein>
    <submittedName>
        <fullName evidence="1">Uncharacterized protein</fullName>
    </submittedName>
</protein>
<name>A0A5P8VUX4_9NOSO</name>
<proteinExistence type="predicted"/>
<dbReference type="EMBL" id="CP045226">
    <property type="protein sequence ID" value="QFS44232.1"/>
    <property type="molecule type" value="Genomic_DNA"/>
</dbReference>
<dbReference type="Proteomes" id="UP000326678">
    <property type="component" value="Chromosome Gxm1"/>
</dbReference>